<dbReference type="InterPro" id="IPR011712">
    <property type="entry name" value="Sig_transdc_His_kin_sub3_dim/P"/>
</dbReference>
<feature type="transmembrane region" description="Helical" evidence="9">
    <location>
        <begin position="24"/>
        <end position="49"/>
    </location>
</feature>
<keyword evidence="7" id="KW-0067">ATP-binding</keyword>
<feature type="transmembrane region" description="Helical" evidence="9">
    <location>
        <begin position="265"/>
        <end position="285"/>
    </location>
</feature>
<feature type="transmembrane region" description="Helical" evidence="9">
    <location>
        <begin position="126"/>
        <end position="144"/>
    </location>
</feature>
<accession>A0ABT6KKL4</accession>
<dbReference type="GO" id="GO:0016301">
    <property type="term" value="F:kinase activity"/>
    <property type="evidence" value="ECO:0007669"/>
    <property type="project" value="UniProtKB-KW"/>
</dbReference>
<evidence type="ECO:0000313" key="11">
    <source>
        <dbReference type="EMBL" id="MDH6179978.1"/>
    </source>
</evidence>
<evidence type="ECO:0000256" key="7">
    <source>
        <dbReference type="ARBA" id="ARBA00022840"/>
    </source>
</evidence>
<evidence type="ECO:0000256" key="1">
    <source>
        <dbReference type="ARBA" id="ARBA00000085"/>
    </source>
</evidence>
<keyword evidence="8" id="KW-0902">Two-component regulatory system</keyword>
<dbReference type="PANTHER" id="PTHR24421">
    <property type="entry name" value="NITRATE/NITRITE SENSOR PROTEIN NARX-RELATED"/>
    <property type="match status" value="1"/>
</dbReference>
<keyword evidence="4" id="KW-0808">Transferase</keyword>
<organism evidence="11 12">
    <name type="scientific">Antiquaquibacter oligotrophicus</name>
    <dbReference type="NCBI Taxonomy" id="2880260"/>
    <lineage>
        <taxon>Bacteria</taxon>
        <taxon>Bacillati</taxon>
        <taxon>Actinomycetota</taxon>
        <taxon>Actinomycetes</taxon>
        <taxon>Micrococcales</taxon>
        <taxon>Microbacteriaceae</taxon>
        <taxon>Antiquaquibacter</taxon>
    </lineage>
</organism>
<feature type="transmembrane region" description="Helical" evidence="9">
    <location>
        <begin position="55"/>
        <end position="77"/>
    </location>
</feature>
<evidence type="ECO:0000256" key="8">
    <source>
        <dbReference type="ARBA" id="ARBA00023012"/>
    </source>
</evidence>
<evidence type="ECO:0000313" key="12">
    <source>
        <dbReference type="Proteomes" id="UP001160142"/>
    </source>
</evidence>
<keyword evidence="12" id="KW-1185">Reference proteome</keyword>
<evidence type="ECO:0000259" key="10">
    <source>
        <dbReference type="Pfam" id="PF07730"/>
    </source>
</evidence>
<gene>
    <name evidence="11" type="ORF">M2152_000160</name>
</gene>
<dbReference type="RefSeq" id="WP_322132347.1">
    <property type="nucleotide sequence ID" value="NZ_CP085036.1"/>
</dbReference>
<evidence type="ECO:0000256" key="2">
    <source>
        <dbReference type="ARBA" id="ARBA00012438"/>
    </source>
</evidence>
<feature type="transmembrane region" description="Helical" evidence="9">
    <location>
        <begin position="297"/>
        <end position="318"/>
    </location>
</feature>
<reference evidence="11 12" key="1">
    <citation type="submission" date="2023-04" db="EMBL/GenBank/DDBJ databases">
        <title>Genome Encyclopedia of Bacteria and Archaea VI: Functional Genomics of Type Strains.</title>
        <authorList>
            <person name="Whitman W."/>
        </authorList>
    </citation>
    <scope>NUCLEOTIDE SEQUENCE [LARGE SCALE GENOMIC DNA]</scope>
    <source>
        <strain evidence="11 12">SG_E_30_P1</strain>
    </source>
</reference>
<keyword evidence="9" id="KW-0472">Membrane</keyword>
<dbReference type="Proteomes" id="UP001160142">
    <property type="component" value="Unassembled WGS sequence"/>
</dbReference>
<sequence length="676" mass="71737">MATVIDAVGVAASPDFTAPKARRVAAIAVLAFSWSACVVALALSLGFGLPLVGENLFVVSHLLSAIVYAPIAALLVWRQVGVVAVVLSVLAVGAAIAAVGNEYAFLAADYPGLPGLWFAQHVLDRAWLPGTLAAFSFLPLLLTSRRATRSTIVLAIVGSVASVLPVVLALVRQRPDAEPNPWAITAPGAQDTIVVLFYSSLGTAVAVAIVTGVILLYRWLTWDAAERRGLGWLILGQWMLIAFFSPILLAWFPDIAFFLSDYAPLSLPFAQLFMPAAILVLALGQRLWGLDAAINRAIVWTLLVAALMLAYISVALFANAVLPVAPTIAGVVGVAAFALAVEPIRRWIQRRVDSLVYGEAAEPAQLMRALGDRLGEGSSGAELQRLVDALLVTLRLGHLSVRSTRVGGVAAESGIPGPGAATELQLRNAHDTIGVVSATARGRQRVDRRTIRVLEDIAGVLSVALQLADVNEEARQARDRIVDVRDEERRMVRRELHDGLAPALEATVDDLDAIPSTLDEPSTARAAIDAVRLSIAARTNDVRDLARTLLPGSLDAGDLEAALTELGERFSSADIRVDVHANETCDLDSTRQAAVYHVAAEAVLLARRTPRVSRIGIDVEVTQRDAVVTLTHDGDARGSDTDVVVASIAGRAEDLGGVVRAQRDSDGLLLIVEVPA</sequence>
<dbReference type="Gene3D" id="6.10.250.2870">
    <property type="match status" value="1"/>
</dbReference>
<evidence type="ECO:0000256" key="6">
    <source>
        <dbReference type="ARBA" id="ARBA00022777"/>
    </source>
</evidence>
<evidence type="ECO:0000256" key="9">
    <source>
        <dbReference type="SAM" id="Phobius"/>
    </source>
</evidence>
<feature type="transmembrane region" description="Helical" evidence="9">
    <location>
        <begin position="192"/>
        <end position="217"/>
    </location>
</feature>
<dbReference type="InterPro" id="IPR050482">
    <property type="entry name" value="Sensor_HK_TwoCompSys"/>
</dbReference>
<proteinExistence type="predicted"/>
<dbReference type="PANTHER" id="PTHR24421:SF10">
    <property type="entry name" value="NITRATE_NITRITE SENSOR PROTEIN NARQ"/>
    <property type="match status" value="1"/>
</dbReference>
<keyword evidence="9" id="KW-1133">Transmembrane helix</keyword>
<feature type="transmembrane region" description="Helical" evidence="9">
    <location>
        <begin position="84"/>
        <end position="106"/>
    </location>
</feature>
<evidence type="ECO:0000256" key="3">
    <source>
        <dbReference type="ARBA" id="ARBA00022553"/>
    </source>
</evidence>
<feature type="domain" description="Signal transduction histidine kinase subgroup 3 dimerisation and phosphoacceptor" evidence="10">
    <location>
        <begin position="488"/>
        <end position="553"/>
    </location>
</feature>
<feature type="transmembrane region" description="Helical" evidence="9">
    <location>
        <begin position="324"/>
        <end position="341"/>
    </location>
</feature>
<evidence type="ECO:0000256" key="5">
    <source>
        <dbReference type="ARBA" id="ARBA00022741"/>
    </source>
</evidence>
<protein>
    <recommendedName>
        <fullName evidence="2">histidine kinase</fullName>
        <ecNumber evidence="2">2.7.13.3</ecNumber>
    </recommendedName>
</protein>
<dbReference type="Pfam" id="PF07730">
    <property type="entry name" value="HisKA_3"/>
    <property type="match status" value="1"/>
</dbReference>
<name>A0ABT6KKL4_9MICO</name>
<dbReference type="EMBL" id="JARXVQ010000001">
    <property type="protein sequence ID" value="MDH6179978.1"/>
    <property type="molecule type" value="Genomic_DNA"/>
</dbReference>
<feature type="transmembrane region" description="Helical" evidence="9">
    <location>
        <begin position="229"/>
        <end position="253"/>
    </location>
</feature>
<keyword evidence="9" id="KW-0812">Transmembrane</keyword>
<evidence type="ECO:0000256" key="4">
    <source>
        <dbReference type="ARBA" id="ARBA00022679"/>
    </source>
</evidence>
<keyword evidence="5" id="KW-0547">Nucleotide-binding</keyword>
<comment type="catalytic activity">
    <reaction evidence="1">
        <text>ATP + protein L-histidine = ADP + protein N-phospho-L-histidine.</text>
        <dbReference type="EC" id="2.7.13.3"/>
    </reaction>
</comment>
<dbReference type="EC" id="2.7.13.3" evidence="2"/>
<keyword evidence="3" id="KW-0597">Phosphoprotein</keyword>
<feature type="transmembrane region" description="Helical" evidence="9">
    <location>
        <begin position="151"/>
        <end position="172"/>
    </location>
</feature>
<keyword evidence="6 11" id="KW-0418">Kinase</keyword>
<comment type="caution">
    <text evidence="11">The sequence shown here is derived from an EMBL/GenBank/DDBJ whole genome shotgun (WGS) entry which is preliminary data.</text>
</comment>